<accession>A0A1G5PSA4</accession>
<dbReference type="InterPro" id="IPR038770">
    <property type="entry name" value="Na+/solute_symporter_sf"/>
</dbReference>
<dbReference type="Pfam" id="PF03547">
    <property type="entry name" value="Mem_trans"/>
    <property type="match status" value="1"/>
</dbReference>
<feature type="transmembrane region" description="Helical" evidence="8">
    <location>
        <begin position="95"/>
        <end position="113"/>
    </location>
</feature>
<feature type="transmembrane region" description="Helical" evidence="8">
    <location>
        <begin position="253"/>
        <end position="271"/>
    </location>
</feature>
<evidence type="ECO:0000256" key="3">
    <source>
        <dbReference type="ARBA" id="ARBA00022448"/>
    </source>
</evidence>
<feature type="transmembrane region" description="Helical" evidence="8">
    <location>
        <begin position="222"/>
        <end position="241"/>
    </location>
</feature>
<feature type="transmembrane region" description="Helical" evidence="8">
    <location>
        <begin position="190"/>
        <end position="210"/>
    </location>
</feature>
<evidence type="ECO:0000256" key="4">
    <source>
        <dbReference type="ARBA" id="ARBA00022475"/>
    </source>
</evidence>
<evidence type="ECO:0000256" key="8">
    <source>
        <dbReference type="SAM" id="Phobius"/>
    </source>
</evidence>
<evidence type="ECO:0000256" key="1">
    <source>
        <dbReference type="ARBA" id="ARBA00004651"/>
    </source>
</evidence>
<evidence type="ECO:0000256" key="2">
    <source>
        <dbReference type="ARBA" id="ARBA00010145"/>
    </source>
</evidence>
<keyword evidence="7 8" id="KW-0472">Membrane</keyword>
<protein>
    <submittedName>
        <fullName evidence="9">Uncharacterized protein</fullName>
    </submittedName>
</protein>
<evidence type="ECO:0000313" key="10">
    <source>
        <dbReference type="Proteomes" id="UP000199648"/>
    </source>
</evidence>
<evidence type="ECO:0000256" key="6">
    <source>
        <dbReference type="ARBA" id="ARBA00022989"/>
    </source>
</evidence>
<dbReference type="PANTHER" id="PTHR36838">
    <property type="entry name" value="AUXIN EFFLUX CARRIER FAMILY PROTEIN"/>
    <property type="match status" value="1"/>
</dbReference>
<reference evidence="9 10" key="1">
    <citation type="submission" date="2016-10" db="EMBL/GenBank/DDBJ databases">
        <authorList>
            <person name="de Groot N.N."/>
        </authorList>
    </citation>
    <scope>NUCLEOTIDE SEQUENCE [LARGE SCALE GENOMIC DNA]</scope>
    <source>
        <strain evidence="9 10">HLD2</strain>
    </source>
</reference>
<organism evidence="9 10">
    <name type="scientific">Thiohalomonas denitrificans</name>
    <dbReference type="NCBI Taxonomy" id="415747"/>
    <lineage>
        <taxon>Bacteria</taxon>
        <taxon>Pseudomonadati</taxon>
        <taxon>Pseudomonadota</taxon>
        <taxon>Gammaproteobacteria</taxon>
        <taxon>Thiohalomonadales</taxon>
        <taxon>Thiohalomonadaceae</taxon>
        <taxon>Thiohalomonas</taxon>
    </lineage>
</organism>
<proteinExistence type="inferred from homology"/>
<keyword evidence="3" id="KW-0813">Transport</keyword>
<feature type="transmembrane region" description="Helical" evidence="8">
    <location>
        <begin position="6"/>
        <end position="22"/>
    </location>
</feature>
<feature type="transmembrane region" description="Helical" evidence="8">
    <location>
        <begin position="167"/>
        <end position="184"/>
    </location>
</feature>
<dbReference type="InterPro" id="IPR004776">
    <property type="entry name" value="Mem_transp_PIN-like"/>
</dbReference>
<feature type="transmembrane region" description="Helical" evidence="8">
    <location>
        <begin position="34"/>
        <end position="55"/>
    </location>
</feature>
<gene>
    <name evidence="9" type="ORF">SAMN03097708_00661</name>
</gene>
<dbReference type="Proteomes" id="UP000199648">
    <property type="component" value="Unassembled WGS sequence"/>
</dbReference>
<feature type="transmembrane region" description="Helical" evidence="8">
    <location>
        <begin position="278"/>
        <end position="300"/>
    </location>
</feature>
<dbReference type="Gene3D" id="1.20.1530.20">
    <property type="match status" value="1"/>
</dbReference>
<keyword evidence="4" id="KW-1003">Cell membrane</keyword>
<dbReference type="PANTHER" id="PTHR36838:SF1">
    <property type="entry name" value="SLR1864 PROTEIN"/>
    <property type="match status" value="1"/>
</dbReference>
<evidence type="ECO:0000256" key="5">
    <source>
        <dbReference type="ARBA" id="ARBA00022692"/>
    </source>
</evidence>
<keyword evidence="6 8" id="KW-1133">Transmembrane helix</keyword>
<feature type="transmembrane region" description="Helical" evidence="8">
    <location>
        <begin position="61"/>
        <end position="83"/>
    </location>
</feature>
<dbReference type="OrthoDB" id="5291198at2"/>
<dbReference type="GO" id="GO:0055085">
    <property type="term" value="P:transmembrane transport"/>
    <property type="evidence" value="ECO:0007669"/>
    <property type="project" value="InterPro"/>
</dbReference>
<dbReference type="STRING" id="415747.SAMN03097708_00661"/>
<dbReference type="EMBL" id="FMWD01000002">
    <property type="protein sequence ID" value="SCZ52070.1"/>
    <property type="molecule type" value="Genomic_DNA"/>
</dbReference>
<comment type="similarity">
    <text evidence="2">Belongs to the auxin efflux carrier (TC 2.A.69) family.</text>
</comment>
<dbReference type="RefSeq" id="WP_092992596.1">
    <property type="nucleotide sequence ID" value="NZ_FMWD01000002.1"/>
</dbReference>
<sequence length="305" mass="32528">MIDVVIQAGALILLGVLWRVWSPSGLEGDTLRHSLTTLVYVLLLPALALVVLWKAPLGTEALTVAGLAFAGLAVGFGSAWAWYRFRSVSRPQMGALLLAATFPNATYMGLPVLEVTLGPWARSIAIQYDLFACTPVLLSAGVLMAARYGDAVEPIHPLRMLMRVPPLWGALAGVLLNLGGVPLPDLLDGLLELLGSAVVPLMLFSIGLGLRWMGSGTRMLGQLWPVLVIQLLLTPAVIWWATGMLAMGEGLRAGIVLEAAMPSMVLGIVLCDRYRLDVALYAMAVTLSTALSLITLPFWFGMTGA</sequence>
<comment type="subcellular location">
    <subcellularLocation>
        <location evidence="1">Cell membrane</location>
        <topology evidence="1">Multi-pass membrane protein</topology>
    </subcellularLocation>
</comment>
<keyword evidence="10" id="KW-1185">Reference proteome</keyword>
<feature type="transmembrane region" description="Helical" evidence="8">
    <location>
        <begin position="125"/>
        <end position="146"/>
    </location>
</feature>
<name>A0A1G5PSA4_9GAMM</name>
<keyword evidence="5 8" id="KW-0812">Transmembrane</keyword>
<evidence type="ECO:0000313" key="9">
    <source>
        <dbReference type="EMBL" id="SCZ52070.1"/>
    </source>
</evidence>
<dbReference type="GO" id="GO:0005886">
    <property type="term" value="C:plasma membrane"/>
    <property type="evidence" value="ECO:0007669"/>
    <property type="project" value="UniProtKB-SubCell"/>
</dbReference>
<evidence type="ECO:0000256" key="7">
    <source>
        <dbReference type="ARBA" id="ARBA00023136"/>
    </source>
</evidence>
<dbReference type="AlphaFoldDB" id="A0A1G5PSA4"/>